<dbReference type="Gene3D" id="1.10.340.30">
    <property type="entry name" value="Hypothetical protein, domain 2"/>
    <property type="match status" value="1"/>
</dbReference>
<proteinExistence type="predicted"/>
<dbReference type="GO" id="GO:0032131">
    <property type="term" value="F:alkylated DNA binding"/>
    <property type="evidence" value="ECO:0007669"/>
    <property type="project" value="TreeGrafter"/>
</dbReference>
<sequence>MSARSRSLPGMDVALRARPHEAAARESVYRPRHPVSLRLTLRSLGRGPYDPTTVWNDTGFWRTALTPIGAATLHLRTLSDGAIAARAWGDGAEWMLDAVPRLLGSDDDWSSLDVSAHPLLRDALHRSAGLRLARTDRVFESLAPAIIEQKVTSIEAYRSWRRLVAKHGTAAPGPAPSGMRVFPSVEAWRRIPSWEWHRAGVDPRRSQAVLTAALVGHSLERVCALPSDAEGLREAATRLTSVPGVGAWTAAEALQRALGDPDSVSVGDYHLAADVGHALIGSAVDDDGMLELLAPWQGQRQRVIRLIYAGGFTAPRRGPRATIQDHRGH</sequence>
<gene>
    <name evidence="3" type="ORF">CLV54_0230</name>
</gene>
<dbReference type="SUPFAM" id="SSF48150">
    <property type="entry name" value="DNA-glycosylase"/>
    <property type="match status" value="1"/>
</dbReference>
<dbReference type="GO" id="GO:0008725">
    <property type="term" value="F:DNA-3-methyladenine glycosylase activity"/>
    <property type="evidence" value="ECO:0007669"/>
    <property type="project" value="TreeGrafter"/>
</dbReference>
<dbReference type="InterPro" id="IPR051912">
    <property type="entry name" value="Alkylbase_DNA_Glycosylase/TA"/>
</dbReference>
<dbReference type="GO" id="GO:0032993">
    <property type="term" value="C:protein-DNA complex"/>
    <property type="evidence" value="ECO:0007669"/>
    <property type="project" value="TreeGrafter"/>
</dbReference>
<dbReference type="PANTHER" id="PTHR43003:SF6">
    <property type="entry name" value="DNA GLYCOSYLASE"/>
    <property type="match status" value="1"/>
</dbReference>
<evidence type="ECO:0000313" key="4">
    <source>
        <dbReference type="Proteomes" id="UP000230161"/>
    </source>
</evidence>
<keyword evidence="2" id="KW-0234">DNA repair</keyword>
<organism evidence="3 4">
    <name type="scientific">Compostimonas suwonensis</name>
    <dbReference type="NCBI Taxonomy" id="1048394"/>
    <lineage>
        <taxon>Bacteria</taxon>
        <taxon>Bacillati</taxon>
        <taxon>Actinomycetota</taxon>
        <taxon>Actinomycetes</taxon>
        <taxon>Micrococcales</taxon>
        <taxon>Microbacteriaceae</taxon>
        <taxon>Compostimonas</taxon>
    </lineage>
</organism>
<accession>A0A2M9C3U6</accession>
<dbReference type="GO" id="GO:0006285">
    <property type="term" value="P:base-excision repair, AP site formation"/>
    <property type="evidence" value="ECO:0007669"/>
    <property type="project" value="TreeGrafter"/>
</dbReference>
<evidence type="ECO:0000313" key="3">
    <source>
        <dbReference type="EMBL" id="PJJ65201.1"/>
    </source>
</evidence>
<name>A0A2M9C3U6_9MICO</name>
<protein>
    <submittedName>
        <fullName evidence="3">3-methyladenine DNA glycosylase/8-oxoguanine DNA glycosylase</fullName>
    </submittedName>
</protein>
<keyword evidence="4" id="KW-1185">Reference proteome</keyword>
<keyword evidence="1" id="KW-0227">DNA damage</keyword>
<dbReference type="EMBL" id="PGFB01000001">
    <property type="protein sequence ID" value="PJJ65201.1"/>
    <property type="molecule type" value="Genomic_DNA"/>
</dbReference>
<dbReference type="PANTHER" id="PTHR43003">
    <property type="entry name" value="DNA-3-METHYLADENINE GLYCOSYLASE"/>
    <property type="match status" value="1"/>
</dbReference>
<evidence type="ECO:0000256" key="2">
    <source>
        <dbReference type="ARBA" id="ARBA00023204"/>
    </source>
</evidence>
<reference evidence="3 4" key="1">
    <citation type="submission" date="2017-11" db="EMBL/GenBank/DDBJ databases">
        <title>Genomic Encyclopedia of Archaeal and Bacterial Type Strains, Phase II (KMG-II): From Individual Species to Whole Genera.</title>
        <authorList>
            <person name="Goeker M."/>
        </authorList>
    </citation>
    <scope>NUCLEOTIDE SEQUENCE [LARGE SCALE GENOMIC DNA]</scope>
    <source>
        <strain evidence="3 4">DSM 25625</strain>
    </source>
</reference>
<dbReference type="GO" id="GO:0005737">
    <property type="term" value="C:cytoplasm"/>
    <property type="evidence" value="ECO:0007669"/>
    <property type="project" value="TreeGrafter"/>
</dbReference>
<dbReference type="GO" id="GO:0006307">
    <property type="term" value="P:DNA alkylation repair"/>
    <property type="evidence" value="ECO:0007669"/>
    <property type="project" value="TreeGrafter"/>
</dbReference>
<dbReference type="InterPro" id="IPR011257">
    <property type="entry name" value="DNA_glycosylase"/>
</dbReference>
<comment type="caution">
    <text evidence="3">The sequence shown here is derived from an EMBL/GenBank/DDBJ whole genome shotgun (WGS) entry which is preliminary data.</text>
</comment>
<dbReference type="AlphaFoldDB" id="A0A2M9C3U6"/>
<dbReference type="GO" id="GO:0043916">
    <property type="term" value="F:DNA-7-methylguanine glycosylase activity"/>
    <property type="evidence" value="ECO:0007669"/>
    <property type="project" value="TreeGrafter"/>
</dbReference>
<evidence type="ECO:0000256" key="1">
    <source>
        <dbReference type="ARBA" id="ARBA00022763"/>
    </source>
</evidence>
<dbReference type="Proteomes" id="UP000230161">
    <property type="component" value="Unassembled WGS sequence"/>
</dbReference>